<protein>
    <submittedName>
        <fullName evidence="1">Translation initiation factor IF-2</fullName>
    </submittedName>
</protein>
<dbReference type="GO" id="GO:0003743">
    <property type="term" value="F:translation initiation factor activity"/>
    <property type="evidence" value="ECO:0007669"/>
    <property type="project" value="UniProtKB-KW"/>
</dbReference>
<keyword evidence="1" id="KW-0648">Protein biosynthesis</keyword>
<evidence type="ECO:0000313" key="2">
    <source>
        <dbReference type="Proteomes" id="UP001321542"/>
    </source>
</evidence>
<reference evidence="1 2" key="1">
    <citation type="journal article" date="2010" name="ChemBioChem">
        <title>Cloning and characterization of the biosynthetic gene cluster of 16-membered macrolide antibiotic FD-891: involvement of a dual functional cytochrome P450 monooxygenase catalyzing epoxidation and hydroxylation.</title>
        <authorList>
            <person name="Kudo F."/>
            <person name="Motegi A."/>
            <person name="Mizoue K."/>
            <person name="Eguchi T."/>
        </authorList>
    </citation>
    <scope>NUCLEOTIDE SEQUENCE [LARGE SCALE GENOMIC DNA]</scope>
    <source>
        <strain evidence="1 2">A-8890</strain>
    </source>
</reference>
<reference evidence="1 2" key="2">
    <citation type="journal article" date="2023" name="ChemBioChem">
        <title>Acyltransferase Domain Exchange between Two Independent Type I Polyketide Synthases in the Same Producer Strain of Macrolide Antibiotics.</title>
        <authorList>
            <person name="Kudo F."/>
            <person name="Kishikawa K."/>
            <person name="Tsuboi K."/>
            <person name="Kido T."/>
            <person name="Usui T."/>
            <person name="Hashimoto J."/>
            <person name="Shin-Ya K."/>
            <person name="Miyanaga A."/>
            <person name="Eguchi T."/>
        </authorList>
    </citation>
    <scope>NUCLEOTIDE SEQUENCE [LARGE SCALE GENOMIC DNA]</scope>
    <source>
        <strain evidence="1 2">A-8890</strain>
    </source>
</reference>
<dbReference type="InterPro" id="IPR045683">
    <property type="entry name" value="DUF6192"/>
</dbReference>
<sequence length="50" mass="5642">MSEDEREVIHKNVDRVRATCEWIVTAVDSGHLDMDEELTKPAPPACTCRS</sequence>
<dbReference type="Proteomes" id="UP001321542">
    <property type="component" value="Chromosome"/>
</dbReference>
<accession>A0ABM7EZV5</accession>
<keyword evidence="1" id="KW-0396">Initiation factor</keyword>
<evidence type="ECO:0000313" key="1">
    <source>
        <dbReference type="EMBL" id="BBC28963.1"/>
    </source>
</evidence>
<gene>
    <name evidence="1" type="ORF">SGFS_002540</name>
</gene>
<proteinExistence type="predicted"/>
<keyword evidence="2" id="KW-1185">Reference proteome</keyword>
<dbReference type="Pfam" id="PF19691">
    <property type="entry name" value="DUF6192"/>
    <property type="match status" value="1"/>
</dbReference>
<organism evidence="1 2">
    <name type="scientific">Streptomyces graminofaciens</name>
    <dbReference type="NCBI Taxonomy" id="68212"/>
    <lineage>
        <taxon>Bacteria</taxon>
        <taxon>Bacillati</taxon>
        <taxon>Actinomycetota</taxon>
        <taxon>Actinomycetes</taxon>
        <taxon>Kitasatosporales</taxon>
        <taxon>Streptomycetaceae</taxon>
        <taxon>Streptomyces</taxon>
    </lineage>
</organism>
<dbReference type="EMBL" id="AP018448">
    <property type="protein sequence ID" value="BBC28963.1"/>
    <property type="molecule type" value="Genomic_DNA"/>
</dbReference>
<name>A0ABM7EZV5_9ACTN</name>